<comment type="caution">
    <text evidence="1">The sequence shown here is derived from an EMBL/GenBank/DDBJ whole genome shotgun (WGS) entry which is preliminary data.</text>
</comment>
<accession>A0ABR4BLG2</accession>
<name>A0ABR4BLG2_9LECA</name>
<organism evidence="1 2">
    <name type="scientific">Lepraria finkii</name>
    <dbReference type="NCBI Taxonomy" id="1340010"/>
    <lineage>
        <taxon>Eukaryota</taxon>
        <taxon>Fungi</taxon>
        <taxon>Dikarya</taxon>
        <taxon>Ascomycota</taxon>
        <taxon>Pezizomycotina</taxon>
        <taxon>Lecanoromycetes</taxon>
        <taxon>OSLEUM clade</taxon>
        <taxon>Lecanoromycetidae</taxon>
        <taxon>Lecanorales</taxon>
        <taxon>Lecanorineae</taxon>
        <taxon>Stereocaulaceae</taxon>
        <taxon>Lepraria</taxon>
    </lineage>
</organism>
<reference evidence="1 2" key="1">
    <citation type="submission" date="2024-09" db="EMBL/GenBank/DDBJ databases">
        <title>Rethinking Asexuality: The Enigmatic Case of Functional Sexual Genes in Lepraria (Stereocaulaceae).</title>
        <authorList>
            <person name="Doellman M."/>
            <person name="Sun Y."/>
            <person name="Barcenas-Pena A."/>
            <person name="Lumbsch H.T."/>
            <person name="Grewe F."/>
        </authorList>
    </citation>
    <scope>NUCLEOTIDE SEQUENCE [LARGE SCALE GENOMIC DNA]</scope>
    <source>
        <strain evidence="1 2">Grewe 0041</strain>
    </source>
</reference>
<proteinExistence type="predicted"/>
<evidence type="ECO:0000313" key="1">
    <source>
        <dbReference type="EMBL" id="KAL2058631.1"/>
    </source>
</evidence>
<dbReference type="Proteomes" id="UP001590951">
    <property type="component" value="Unassembled WGS sequence"/>
</dbReference>
<dbReference type="EMBL" id="JBHFEH010000002">
    <property type="protein sequence ID" value="KAL2058631.1"/>
    <property type="molecule type" value="Genomic_DNA"/>
</dbReference>
<evidence type="ECO:0000313" key="2">
    <source>
        <dbReference type="Proteomes" id="UP001590951"/>
    </source>
</evidence>
<protein>
    <submittedName>
        <fullName evidence="1">Uncharacterized protein</fullName>
    </submittedName>
</protein>
<gene>
    <name evidence="1" type="ORF">ABVK25_001359</name>
</gene>
<keyword evidence="2" id="KW-1185">Reference proteome</keyword>
<sequence length="71" mass="8006">MDRFAAEKVLVVSEPGQDHEISESSTSLELSWNEALEDYIAGVGTDLRSQVNLRVTFMEDIYDKKTVGLDR</sequence>